<dbReference type="PANTHER" id="PTHR43802">
    <property type="entry name" value="ENOYL-COA HYDRATASE"/>
    <property type="match status" value="1"/>
</dbReference>
<reference evidence="2 3" key="1">
    <citation type="submission" date="2014-02" db="EMBL/GenBank/DDBJ databases">
        <title>Comparative genomics and transcriptomics to identify genetic mechanisms underlying the emergence of carbapenem resistant Acinetobacter baumannii (CRAb).</title>
        <authorList>
            <person name="Harris A.D."/>
            <person name="Johnson K.J."/>
            <person name="George J."/>
            <person name="Shefchek K."/>
            <person name="Daugherty S.C."/>
            <person name="Parankush S."/>
            <person name="Sadzewicz L."/>
            <person name="Tallon L."/>
            <person name="Sengamalay N."/>
            <person name="Hazen T.H."/>
            <person name="Rasko D.A."/>
        </authorList>
    </citation>
    <scope>NUCLEOTIDE SEQUENCE [LARGE SCALE GENOMIC DNA]</scope>
    <source>
        <strain evidence="2 3">1295743</strain>
    </source>
</reference>
<protein>
    <submittedName>
        <fullName evidence="2">Putative enoyl-CoA hydratase/isomerase</fullName>
    </submittedName>
</protein>
<dbReference type="CDD" id="cd06558">
    <property type="entry name" value="crotonase-like"/>
    <property type="match status" value="1"/>
</dbReference>
<organism evidence="2 3">
    <name type="scientific">Acinetobacter baumannii (strain 1295743)</name>
    <dbReference type="NCBI Taxonomy" id="1310613"/>
    <lineage>
        <taxon>Bacteria</taxon>
        <taxon>Pseudomonadati</taxon>
        <taxon>Pseudomonadota</taxon>
        <taxon>Gammaproteobacteria</taxon>
        <taxon>Moraxellales</taxon>
        <taxon>Moraxellaceae</taxon>
        <taxon>Acinetobacter</taxon>
        <taxon>Acinetobacter calcoaceticus/baumannii complex</taxon>
    </lineage>
</organism>
<evidence type="ECO:0000256" key="1">
    <source>
        <dbReference type="ARBA" id="ARBA00005254"/>
    </source>
</evidence>
<dbReference type="EMBL" id="JEWH01000008">
    <property type="protein sequence ID" value="EXB06786.1"/>
    <property type="molecule type" value="Genomic_DNA"/>
</dbReference>
<dbReference type="NCBIfam" id="NF005126">
    <property type="entry name" value="PRK06563.1"/>
    <property type="match status" value="1"/>
</dbReference>
<evidence type="ECO:0000313" key="2">
    <source>
        <dbReference type="EMBL" id="EXB06786.1"/>
    </source>
</evidence>
<dbReference type="PATRIC" id="fig|1310613.3.peg.976"/>
<dbReference type="SUPFAM" id="SSF52096">
    <property type="entry name" value="ClpP/crotonase"/>
    <property type="match status" value="1"/>
</dbReference>
<dbReference type="InterPro" id="IPR001753">
    <property type="entry name" value="Enoyl-CoA_hydra/iso"/>
</dbReference>
<gene>
    <name evidence="2" type="ORF">J512_1023</name>
</gene>
<sequence length="262" mass="28805">MSNQEGKVSRETRGHIFLIGLDRAAKRNAFDSHMIKDLSLALTEYENNDTLRCAIVFAHGDHFTAGLDLVELQPKLATGVFDFSENEINPWGTIGRKLSKPLIVAVQGYCYTAGIELFLNADITIASENTQFAQMEVQRGILPFGGATARFTQAAGWAKAMRYLLTGDSFDAKAAFDMNLITEISPEGTELKRAIEVAEHIAQAAPLAVKATLTSAREAVNEGYEVAFNQLQNHLQPLLTTEDVQEGVFAMLQKRPPIFKGK</sequence>
<proteinExistence type="inferred from homology"/>
<dbReference type="Pfam" id="PF00378">
    <property type="entry name" value="ECH_1"/>
    <property type="match status" value="1"/>
</dbReference>
<comment type="similarity">
    <text evidence="1">Belongs to the enoyl-CoA hydratase/isomerase family.</text>
</comment>
<keyword evidence="2" id="KW-0413">Isomerase</keyword>
<evidence type="ECO:0000313" key="3">
    <source>
        <dbReference type="Proteomes" id="UP000020595"/>
    </source>
</evidence>
<dbReference type="AlphaFoldDB" id="A0A009I8L1"/>
<dbReference type="InterPro" id="IPR014748">
    <property type="entry name" value="Enoyl-CoA_hydra_C"/>
</dbReference>
<dbReference type="GO" id="GO:0016853">
    <property type="term" value="F:isomerase activity"/>
    <property type="evidence" value="ECO:0007669"/>
    <property type="project" value="UniProtKB-KW"/>
</dbReference>
<dbReference type="PANTHER" id="PTHR43802:SF1">
    <property type="entry name" value="IP11341P-RELATED"/>
    <property type="match status" value="1"/>
</dbReference>
<dbReference type="Proteomes" id="UP000020595">
    <property type="component" value="Unassembled WGS sequence"/>
</dbReference>
<comment type="caution">
    <text evidence="2">The sequence shown here is derived from an EMBL/GenBank/DDBJ whole genome shotgun (WGS) entry which is preliminary data.</text>
</comment>
<dbReference type="Gene3D" id="1.10.12.10">
    <property type="entry name" value="Lyase 2-enoyl-coa Hydratase, Chain A, domain 2"/>
    <property type="match status" value="1"/>
</dbReference>
<accession>A0A009I8L1</accession>
<name>A0A009I8L1_ACIB9</name>
<dbReference type="RefSeq" id="WP_032050856.1">
    <property type="nucleotide sequence ID" value="NZ_JEWH01000008.1"/>
</dbReference>
<dbReference type="Gene3D" id="3.90.226.10">
    <property type="entry name" value="2-enoyl-CoA Hydratase, Chain A, domain 1"/>
    <property type="match status" value="1"/>
</dbReference>
<dbReference type="InterPro" id="IPR029045">
    <property type="entry name" value="ClpP/crotonase-like_dom_sf"/>
</dbReference>